<keyword evidence="1" id="KW-0175">Coiled coil</keyword>
<sequence>MAFGANQQLREDIWDYRYKSSAAENENILRFDQPAAKNAARDYGTTALNLVHQAAEIFSGMENHARETEARAQSLCEGFAEKLRLAEKQRDAAERARRKVVNELNCKLQDVSRALQQAQSRIVAAEEHAIAAEFRAQAAEAQLYKANRELAAVEEAIRKRLL</sequence>
<dbReference type="EMBL" id="LT670844">
    <property type="protein sequence ID" value="SHL00043.1"/>
    <property type="molecule type" value="Genomic_DNA"/>
</dbReference>
<accession>A0A1M6X288</accession>
<proteinExistence type="predicted"/>
<evidence type="ECO:0000313" key="3">
    <source>
        <dbReference type="Proteomes" id="UP000189935"/>
    </source>
</evidence>
<gene>
    <name evidence="2" type="ORF">SAMN05444159_4739</name>
</gene>
<reference evidence="2 3" key="1">
    <citation type="submission" date="2016-11" db="EMBL/GenBank/DDBJ databases">
        <authorList>
            <person name="Jaros S."/>
            <person name="Januszkiewicz K."/>
            <person name="Wedrychowicz H."/>
        </authorList>
    </citation>
    <scope>NUCLEOTIDE SEQUENCE [LARGE SCALE GENOMIC DNA]</scope>
    <source>
        <strain evidence="2 3">GAS499</strain>
    </source>
</reference>
<dbReference type="RefSeq" id="WP_244562036.1">
    <property type="nucleotide sequence ID" value="NZ_LT670844.1"/>
</dbReference>
<feature type="coiled-coil region" evidence="1">
    <location>
        <begin position="76"/>
        <end position="156"/>
    </location>
</feature>
<name>A0A1M6X288_9BRAD</name>
<evidence type="ECO:0000313" key="2">
    <source>
        <dbReference type="EMBL" id="SHL00043.1"/>
    </source>
</evidence>
<evidence type="ECO:0000256" key="1">
    <source>
        <dbReference type="SAM" id="Coils"/>
    </source>
</evidence>
<organism evidence="2 3">
    <name type="scientific">Bradyrhizobium lablabi</name>
    <dbReference type="NCBI Taxonomy" id="722472"/>
    <lineage>
        <taxon>Bacteria</taxon>
        <taxon>Pseudomonadati</taxon>
        <taxon>Pseudomonadota</taxon>
        <taxon>Alphaproteobacteria</taxon>
        <taxon>Hyphomicrobiales</taxon>
        <taxon>Nitrobacteraceae</taxon>
        <taxon>Bradyrhizobium</taxon>
    </lineage>
</organism>
<protein>
    <submittedName>
        <fullName evidence="2">Uncharacterized protein</fullName>
    </submittedName>
</protein>
<dbReference type="AlphaFoldDB" id="A0A1M6X288"/>
<dbReference type="Proteomes" id="UP000189935">
    <property type="component" value="Chromosome I"/>
</dbReference>